<evidence type="ECO:0000313" key="3">
    <source>
        <dbReference type="Proteomes" id="UP000013201"/>
    </source>
</evidence>
<dbReference type="AlphaFoldDB" id="N1MR28"/>
<accession>N1MR28</accession>
<dbReference type="Proteomes" id="UP000013201">
    <property type="component" value="Unassembled WGS sequence"/>
</dbReference>
<keyword evidence="1" id="KW-0732">Signal</keyword>
<sequence>MLSHKIAALCAAALFVPIVPAQTATLPAPPANGEMGFVFAHFAPAIHQGDQDCPDGPVATLRDNYLQTQASAERLRLLEKPNEAELTKRWTGYAFGPQGTNICTHPDKFDRPSQRIVQGKVAQGLDLDGGADAEGCDHDPFTSPTGQAGVDNQMWRAMGCVRTWRGVDGTGGDIVRGLTQFLISGEHTQVLLLTGVDSLSDDPDVTVIYANSEDRAVVDAKQNFMPDASYTVVANAQHRNVLKGRIVGGVLMTDPAHIRLRQSWGQGSERDIRGKRTEYDMTKARLRLTFQPDGSLKGLVGGYQPIWNIMASASIGGEGAATTAGYDCAAMYAALKKLADGDRDPATGQCRRISSAMEVLAVPAFVNDTLPATRVAQQ</sequence>
<dbReference type="RefSeq" id="WP_006956645.1">
    <property type="nucleotide sequence ID" value="NZ_CAVK010000108.1"/>
</dbReference>
<feature type="signal peptide" evidence="1">
    <location>
        <begin position="1"/>
        <end position="21"/>
    </location>
</feature>
<organism evidence="2 3">
    <name type="scientific">Sphingobium indicum BiD32</name>
    <dbReference type="NCBI Taxonomy" id="1301087"/>
    <lineage>
        <taxon>Bacteria</taxon>
        <taxon>Pseudomonadati</taxon>
        <taxon>Pseudomonadota</taxon>
        <taxon>Alphaproteobacteria</taxon>
        <taxon>Sphingomonadales</taxon>
        <taxon>Sphingomonadaceae</taxon>
        <taxon>Sphingobium</taxon>
    </lineage>
</organism>
<comment type="caution">
    <text evidence="2">The sequence shown here is derived from an EMBL/GenBank/DDBJ whole genome shotgun (WGS) entry which is preliminary data.</text>
</comment>
<proteinExistence type="predicted"/>
<protein>
    <submittedName>
        <fullName evidence="2">Uncharacterized protein</fullName>
    </submittedName>
</protein>
<feature type="chain" id="PRO_5004108034" evidence="1">
    <location>
        <begin position="22"/>
        <end position="378"/>
    </location>
</feature>
<gene>
    <name evidence="2" type="ORF">EBBID32_22420</name>
</gene>
<reference evidence="2 3" key="1">
    <citation type="submission" date="2013-03" db="EMBL/GenBank/DDBJ databases">
        <authorList>
            <person name="Le V."/>
        </authorList>
    </citation>
    <scope>NUCLEOTIDE SEQUENCE [LARGE SCALE GENOMIC DNA]</scope>
    <source>
        <strain evidence="2 3">BiD32</strain>
    </source>
</reference>
<evidence type="ECO:0000256" key="1">
    <source>
        <dbReference type="SAM" id="SignalP"/>
    </source>
</evidence>
<evidence type="ECO:0000313" key="2">
    <source>
        <dbReference type="EMBL" id="CCW17893.1"/>
    </source>
</evidence>
<reference evidence="3" key="2">
    <citation type="submission" date="2013-04" db="EMBL/GenBank/DDBJ databases">
        <title>Bisphenol A degrading Sphingobium sp. strain BiD32.</title>
        <authorList>
            <person name="Nielsen J.L."/>
            <person name="Zhou N.A."/>
            <person name="Kjeldal H."/>
        </authorList>
    </citation>
    <scope>NUCLEOTIDE SEQUENCE [LARGE SCALE GENOMIC DNA]</scope>
    <source>
        <strain evidence="3">BiD32</strain>
    </source>
</reference>
<dbReference type="EMBL" id="CAVK010000108">
    <property type="protein sequence ID" value="CCW17893.1"/>
    <property type="molecule type" value="Genomic_DNA"/>
</dbReference>
<keyword evidence="3" id="KW-1185">Reference proteome</keyword>
<name>N1MR28_9SPHN</name>